<keyword evidence="2" id="KW-1185">Reference proteome</keyword>
<name>A0A835KR61_9POAL</name>
<evidence type="ECO:0000313" key="1">
    <source>
        <dbReference type="EMBL" id="KAF8762823.1"/>
    </source>
</evidence>
<dbReference type="InterPro" id="IPR008930">
    <property type="entry name" value="Terpenoid_cyclase/PrenylTrfase"/>
</dbReference>
<dbReference type="GO" id="GO:0016866">
    <property type="term" value="F:intramolecular transferase activity"/>
    <property type="evidence" value="ECO:0007669"/>
    <property type="project" value="InterPro"/>
</dbReference>
<sequence length="241" mass="28175">MVGATLVPQWGKLWLSVILRSNGYWYHSNLRVLHNGCMDLLETELSFAGKFWCLTRMVYLPMAYLYGKKFVGPITPTIIDIREEIYAMSYEKIDWSEARTACAKVFNIPFSFYNFSLHYEDLLCPHTLLQNTIWTSLYEYVEPLLSSWPINKLRERALDNLMEHIHYEDLNTQYVLNMLCCWVEDPNSDAFRRHLARIPDFLWLSEDGMKAQVQLIILLSSTSLVAPSARMINILVLLLVH</sequence>
<dbReference type="PANTHER" id="PTHR11764:SF14">
    <property type="entry name" value="OS02G0140200 PROTEIN"/>
    <property type="match status" value="1"/>
</dbReference>
<comment type="caution">
    <text evidence="1">The sequence shown here is derived from an EMBL/GenBank/DDBJ whole genome shotgun (WGS) entry which is preliminary data.</text>
</comment>
<dbReference type="SUPFAM" id="SSF48239">
    <property type="entry name" value="Terpenoid cyclases/Protein prenyltransferases"/>
    <property type="match status" value="1"/>
</dbReference>
<dbReference type="EMBL" id="JACEFO010000607">
    <property type="protein sequence ID" value="KAF8762823.1"/>
    <property type="molecule type" value="Genomic_DNA"/>
</dbReference>
<dbReference type="PANTHER" id="PTHR11764">
    <property type="entry name" value="TERPENE CYCLASE/MUTASE FAMILY MEMBER"/>
    <property type="match status" value="1"/>
</dbReference>
<dbReference type="Proteomes" id="UP000636709">
    <property type="component" value="Unassembled WGS sequence"/>
</dbReference>
<dbReference type="GO" id="GO:0005811">
    <property type="term" value="C:lipid droplet"/>
    <property type="evidence" value="ECO:0007669"/>
    <property type="project" value="InterPro"/>
</dbReference>
<evidence type="ECO:0008006" key="3">
    <source>
        <dbReference type="Google" id="ProtNLM"/>
    </source>
</evidence>
<organism evidence="1 2">
    <name type="scientific">Digitaria exilis</name>
    <dbReference type="NCBI Taxonomy" id="1010633"/>
    <lineage>
        <taxon>Eukaryota</taxon>
        <taxon>Viridiplantae</taxon>
        <taxon>Streptophyta</taxon>
        <taxon>Embryophyta</taxon>
        <taxon>Tracheophyta</taxon>
        <taxon>Spermatophyta</taxon>
        <taxon>Magnoliopsida</taxon>
        <taxon>Liliopsida</taxon>
        <taxon>Poales</taxon>
        <taxon>Poaceae</taxon>
        <taxon>PACMAD clade</taxon>
        <taxon>Panicoideae</taxon>
        <taxon>Panicodae</taxon>
        <taxon>Paniceae</taxon>
        <taxon>Anthephorinae</taxon>
        <taxon>Digitaria</taxon>
    </lineage>
</organism>
<dbReference type="OrthoDB" id="21502at2759"/>
<gene>
    <name evidence="1" type="ORF">HU200_009036</name>
</gene>
<reference evidence="1" key="1">
    <citation type="submission" date="2020-07" db="EMBL/GenBank/DDBJ databases">
        <title>Genome sequence and genetic diversity analysis of an under-domesticated orphan crop, white fonio (Digitaria exilis).</title>
        <authorList>
            <person name="Bennetzen J.L."/>
            <person name="Chen S."/>
            <person name="Ma X."/>
            <person name="Wang X."/>
            <person name="Yssel A.E.J."/>
            <person name="Chaluvadi S.R."/>
            <person name="Johnson M."/>
            <person name="Gangashetty P."/>
            <person name="Hamidou F."/>
            <person name="Sanogo M.D."/>
            <person name="Zwaenepoel A."/>
            <person name="Wallace J."/>
            <person name="Van De Peer Y."/>
            <person name="Van Deynze A."/>
        </authorList>
    </citation>
    <scope>NUCLEOTIDE SEQUENCE</scope>
    <source>
        <tissue evidence="1">Leaves</tissue>
    </source>
</reference>
<dbReference type="Gene3D" id="1.50.10.20">
    <property type="match status" value="1"/>
</dbReference>
<proteinExistence type="predicted"/>
<dbReference type="AlphaFoldDB" id="A0A835KR61"/>
<dbReference type="GO" id="GO:0016104">
    <property type="term" value="P:triterpenoid biosynthetic process"/>
    <property type="evidence" value="ECO:0007669"/>
    <property type="project" value="InterPro"/>
</dbReference>
<dbReference type="InterPro" id="IPR018333">
    <property type="entry name" value="Squalene_cyclase"/>
</dbReference>
<evidence type="ECO:0000313" key="2">
    <source>
        <dbReference type="Proteomes" id="UP000636709"/>
    </source>
</evidence>
<protein>
    <recommendedName>
        <fullName evidence="3">Cycloartenol synthase</fullName>
    </recommendedName>
</protein>
<accession>A0A835KR61</accession>